<evidence type="ECO:0000313" key="1">
    <source>
        <dbReference type="EMBL" id="MDQ0441199.1"/>
    </source>
</evidence>
<protein>
    <submittedName>
        <fullName evidence="1">VCBS repeat-containing protein</fullName>
    </submittedName>
</protein>
<dbReference type="Pfam" id="PF17963">
    <property type="entry name" value="Big_9"/>
    <property type="match status" value="1"/>
</dbReference>
<dbReference type="EMBL" id="JAUSVV010000001">
    <property type="protein sequence ID" value="MDQ0441199.1"/>
    <property type="molecule type" value="Genomic_DNA"/>
</dbReference>
<dbReference type="NCBIfam" id="TIGR01965">
    <property type="entry name" value="VCBS_repeat"/>
    <property type="match status" value="1"/>
</dbReference>
<comment type="caution">
    <text evidence="1">The sequence shown here is derived from an EMBL/GenBank/DDBJ whole genome shotgun (WGS) entry which is preliminary data.</text>
</comment>
<dbReference type="Proteomes" id="UP001236369">
    <property type="component" value="Unassembled WGS sequence"/>
</dbReference>
<accession>A0ABU0HFW3</accession>
<gene>
    <name evidence="1" type="ORF">QO016_000676</name>
</gene>
<dbReference type="RefSeq" id="WP_306424696.1">
    <property type="nucleotide sequence ID" value="NZ_BPQX01000062.1"/>
</dbReference>
<keyword evidence="2" id="KW-1185">Reference proteome</keyword>
<dbReference type="InterPro" id="IPR010221">
    <property type="entry name" value="VCBS_dom"/>
</dbReference>
<name>A0ABU0HFW3_9HYPH</name>
<proteinExistence type="predicted"/>
<sequence length="173" mass="18129">MPKMRADDRSRDIPVRALETCPVTIVSALPGRRLAAFAGALLLAGPALAQTTVTRSKTVAAGQTVRLEIAPNLKKDCSPGPMPEFKVSGAPKNGSVITKVGKLKTPASYRCPNKEAAVQALFYQANAGYSGQDEVTFEVKSSDGQVQTQTIKITVGGANAKPSSDAKKEGTDL</sequence>
<organism evidence="1 2">
    <name type="scientific">Methylobacterium persicinum</name>
    <dbReference type="NCBI Taxonomy" id="374426"/>
    <lineage>
        <taxon>Bacteria</taxon>
        <taxon>Pseudomonadati</taxon>
        <taxon>Pseudomonadota</taxon>
        <taxon>Alphaproteobacteria</taxon>
        <taxon>Hyphomicrobiales</taxon>
        <taxon>Methylobacteriaceae</taxon>
        <taxon>Methylobacterium</taxon>
    </lineage>
</organism>
<reference evidence="1 2" key="1">
    <citation type="submission" date="2023-07" db="EMBL/GenBank/DDBJ databases">
        <title>Genomic Encyclopedia of Type Strains, Phase IV (KMG-IV): sequencing the most valuable type-strain genomes for metagenomic binning, comparative biology and taxonomic classification.</title>
        <authorList>
            <person name="Goeker M."/>
        </authorList>
    </citation>
    <scope>NUCLEOTIDE SEQUENCE [LARGE SCALE GENOMIC DNA]</scope>
    <source>
        <strain evidence="1 2">DSM 19562</strain>
    </source>
</reference>
<evidence type="ECO:0000313" key="2">
    <source>
        <dbReference type="Proteomes" id="UP001236369"/>
    </source>
</evidence>